<reference evidence="1 2" key="1">
    <citation type="submission" date="2017-12" db="EMBL/GenBank/DDBJ databases">
        <title>Comparative genomics of Botrytis spp.</title>
        <authorList>
            <person name="Valero-Jimenez C.A."/>
            <person name="Tapia P."/>
            <person name="Veloso J."/>
            <person name="Silva-Moreno E."/>
            <person name="Staats M."/>
            <person name="Valdes J.H."/>
            <person name="Van Kan J.A.L."/>
        </authorList>
    </citation>
    <scope>NUCLEOTIDE SEQUENCE [LARGE SCALE GENOMIC DNA]</scope>
    <source>
        <strain evidence="1 2">Be9601</strain>
    </source>
</reference>
<comment type="caution">
    <text evidence="1">The sequence shown here is derived from an EMBL/GenBank/DDBJ whole genome shotgun (WGS) entry which is preliminary data.</text>
</comment>
<evidence type="ECO:0000313" key="2">
    <source>
        <dbReference type="Proteomes" id="UP000297229"/>
    </source>
</evidence>
<gene>
    <name evidence="1" type="ORF">BELL_0185g00010</name>
</gene>
<keyword evidence="2" id="KW-1185">Reference proteome</keyword>
<sequence length="76" mass="8221">MKAPDKDERSTTFPLSDSQFEMLEDLKRTRGKGCEGSGVSMFSEKVRMDIVDVVDAVGVAGAVDTGNTLDTRIVLP</sequence>
<accession>A0A4Z1JR29</accession>
<organism evidence="1 2">
    <name type="scientific">Botrytis elliptica</name>
    <dbReference type="NCBI Taxonomy" id="278938"/>
    <lineage>
        <taxon>Eukaryota</taxon>
        <taxon>Fungi</taxon>
        <taxon>Dikarya</taxon>
        <taxon>Ascomycota</taxon>
        <taxon>Pezizomycotina</taxon>
        <taxon>Leotiomycetes</taxon>
        <taxon>Helotiales</taxon>
        <taxon>Sclerotiniaceae</taxon>
        <taxon>Botrytis</taxon>
    </lineage>
</organism>
<dbReference type="Proteomes" id="UP000297229">
    <property type="component" value="Unassembled WGS sequence"/>
</dbReference>
<dbReference type="AlphaFoldDB" id="A0A4Z1JR29"/>
<evidence type="ECO:0000313" key="1">
    <source>
        <dbReference type="EMBL" id="TGO75906.1"/>
    </source>
</evidence>
<protein>
    <submittedName>
        <fullName evidence="1">Uncharacterized protein</fullName>
    </submittedName>
</protein>
<dbReference type="EMBL" id="PQXM01000184">
    <property type="protein sequence ID" value="TGO75906.1"/>
    <property type="molecule type" value="Genomic_DNA"/>
</dbReference>
<proteinExistence type="predicted"/>
<name>A0A4Z1JR29_9HELO</name>